<dbReference type="PANTHER" id="PTHR10622">
    <property type="entry name" value="HET DOMAIN-CONTAINING PROTEIN"/>
    <property type="match status" value="1"/>
</dbReference>
<dbReference type="InterPro" id="IPR058525">
    <property type="entry name" value="DUF8212"/>
</dbReference>
<proteinExistence type="predicted"/>
<dbReference type="GeneID" id="92074011"/>
<organism evidence="3 4">
    <name type="scientific">Apiospora aurea</name>
    <dbReference type="NCBI Taxonomy" id="335848"/>
    <lineage>
        <taxon>Eukaryota</taxon>
        <taxon>Fungi</taxon>
        <taxon>Dikarya</taxon>
        <taxon>Ascomycota</taxon>
        <taxon>Pezizomycotina</taxon>
        <taxon>Sordariomycetes</taxon>
        <taxon>Xylariomycetidae</taxon>
        <taxon>Amphisphaeriales</taxon>
        <taxon>Apiosporaceae</taxon>
        <taxon>Apiospora</taxon>
    </lineage>
</organism>
<feature type="domain" description="DUF8212" evidence="2">
    <location>
        <begin position="215"/>
        <end position="275"/>
    </location>
</feature>
<sequence>MRLLHIQDLTLKEFVGRYPAYAILSHTWEDDEVLFADIANLEHARTKAGFNKVQQACRTAANDGLEWIWIDTCCIDKSSSAELSEALNSMFQWYEGSVVCYAYISDMLPDENLAHGLKKSRWVTRGWTLQELIAPDTIRFFDRDWHKREGDGGICDITQIDPNVISGRCPLSSIPVCHRMAWAASRVTTRIEDRAYSLLGIFGVNMPMLYGEGGRAFVRLQHEIIKSTNDLSIFAWIPREDQIISTQGQSPQFHSGIGLLAPGPENFTYSSSVKRIVDSVFDGEFSVTNNGIKITNELKLYQNKNGDERAYFFGLGHEIRDGTRNKELGIDLYKCAPNMFSRVGRPELSSLPYSGPAGQTERQVV</sequence>
<evidence type="ECO:0000259" key="2">
    <source>
        <dbReference type="Pfam" id="PF26640"/>
    </source>
</evidence>
<evidence type="ECO:0000313" key="3">
    <source>
        <dbReference type="EMBL" id="KAK7959873.1"/>
    </source>
</evidence>
<evidence type="ECO:0000313" key="4">
    <source>
        <dbReference type="Proteomes" id="UP001391051"/>
    </source>
</evidence>
<evidence type="ECO:0000259" key="1">
    <source>
        <dbReference type="Pfam" id="PF06985"/>
    </source>
</evidence>
<dbReference type="PANTHER" id="PTHR10622:SF12">
    <property type="entry name" value="HET DOMAIN-CONTAINING PROTEIN"/>
    <property type="match status" value="1"/>
</dbReference>
<keyword evidence="4" id="KW-1185">Reference proteome</keyword>
<gene>
    <name evidence="3" type="ORF">PG986_004727</name>
</gene>
<dbReference type="Proteomes" id="UP001391051">
    <property type="component" value="Unassembled WGS sequence"/>
</dbReference>
<comment type="caution">
    <text evidence="3">The sequence shown here is derived from an EMBL/GenBank/DDBJ whole genome shotgun (WGS) entry which is preliminary data.</text>
</comment>
<dbReference type="Pfam" id="PF06985">
    <property type="entry name" value="HET"/>
    <property type="match status" value="1"/>
</dbReference>
<feature type="domain" description="Heterokaryon incompatibility" evidence="1">
    <location>
        <begin position="21"/>
        <end position="111"/>
    </location>
</feature>
<dbReference type="InterPro" id="IPR010730">
    <property type="entry name" value="HET"/>
</dbReference>
<protein>
    <submittedName>
        <fullName evidence="3">HET-domain-containing protein</fullName>
    </submittedName>
</protein>
<accession>A0ABR1QNN4</accession>
<dbReference type="Pfam" id="PF26640">
    <property type="entry name" value="DUF8212"/>
    <property type="match status" value="1"/>
</dbReference>
<dbReference type="RefSeq" id="XP_066703576.1">
    <property type="nucleotide sequence ID" value="XM_066840949.1"/>
</dbReference>
<name>A0ABR1QNN4_9PEZI</name>
<dbReference type="EMBL" id="JAQQWE010000003">
    <property type="protein sequence ID" value="KAK7959873.1"/>
    <property type="molecule type" value="Genomic_DNA"/>
</dbReference>
<reference evidence="3 4" key="1">
    <citation type="submission" date="2023-01" db="EMBL/GenBank/DDBJ databases">
        <title>Analysis of 21 Apiospora genomes using comparative genomics revels a genus with tremendous synthesis potential of carbohydrate active enzymes and secondary metabolites.</title>
        <authorList>
            <person name="Sorensen T."/>
        </authorList>
    </citation>
    <scope>NUCLEOTIDE SEQUENCE [LARGE SCALE GENOMIC DNA]</scope>
    <source>
        <strain evidence="3 4">CBS 24483</strain>
    </source>
</reference>